<sequence>MILIGQYDSPFVRRVGIALTLYSMHFEHRPWSSFADADRLRPHNPLTRVPTLVLDDGTALIDSHIILDYLDSLVPEDRVMFPRSEPDRHRALRIAALACGLGDKVVSLFYEKRLHENVSTLWIDRCRAQIEATLAVLEATRAEGVQEFWFGERIGHADIAVAVALRFLCEVHPELIAISNYPALRAHSEKLEALPVFETISQPFIAPT</sequence>
<name>A0ACC5SRC6_ENSAD</name>
<keyword evidence="2" id="KW-1185">Reference proteome</keyword>
<evidence type="ECO:0000313" key="2">
    <source>
        <dbReference type="Proteomes" id="UP000823773"/>
    </source>
</evidence>
<evidence type="ECO:0000313" key="1">
    <source>
        <dbReference type="EMBL" id="MBP1871193.1"/>
    </source>
</evidence>
<proteinExistence type="predicted"/>
<dbReference type="Proteomes" id="UP000823773">
    <property type="component" value="Unassembled WGS sequence"/>
</dbReference>
<dbReference type="EMBL" id="JAGGJR010000001">
    <property type="protein sequence ID" value="MBP1871193.1"/>
    <property type="molecule type" value="Genomic_DNA"/>
</dbReference>
<reference evidence="1" key="1">
    <citation type="submission" date="2021-03" db="EMBL/GenBank/DDBJ databases">
        <title>Genomic Encyclopedia of Type Strains, Phase IV (KMG-IV): sequencing the most valuable type-strain genomes for metagenomic binning, comparative biology and taxonomic classification.</title>
        <authorList>
            <person name="Goeker M."/>
        </authorList>
    </citation>
    <scope>NUCLEOTIDE SEQUENCE</scope>
    <source>
        <strain evidence="1">DSM 18131</strain>
    </source>
</reference>
<organism evidence="1 2">
    <name type="scientific">Ensifer adhaerens</name>
    <name type="common">Sinorhizobium morelense</name>
    <dbReference type="NCBI Taxonomy" id="106592"/>
    <lineage>
        <taxon>Bacteria</taxon>
        <taxon>Pseudomonadati</taxon>
        <taxon>Pseudomonadota</taxon>
        <taxon>Alphaproteobacteria</taxon>
        <taxon>Hyphomicrobiales</taxon>
        <taxon>Rhizobiaceae</taxon>
        <taxon>Sinorhizobium/Ensifer group</taxon>
        <taxon>Ensifer</taxon>
    </lineage>
</organism>
<comment type="caution">
    <text evidence="1">The sequence shown here is derived from an EMBL/GenBank/DDBJ whole genome shotgun (WGS) entry which is preliminary data.</text>
</comment>
<gene>
    <name evidence="1" type="ORF">J2Z19_000890</name>
</gene>
<protein>
    <submittedName>
        <fullName evidence="1">Glutathione S-transferase</fullName>
    </submittedName>
</protein>
<accession>A0ACC5SRC6</accession>